<dbReference type="AlphaFoldDB" id="A0A8T2K5R7"/>
<organism evidence="2 3">
    <name type="scientific">Hymenochirus boettgeri</name>
    <name type="common">Congo dwarf clawed frog</name>
    <dbReference type="NCBI Taxonomy" id="247094"/>
    <lineage>
        <taxon>Eukaryota</taxon>
        <taxon>Metazoa</taxon>
        <taxon>Chordata</taxon>
        <taxon>Craniata</taxon>
        <taxon>Vertebrata</taxon>
        <taxon>Euteleostomi</taxon>
        <taxon>Amphibia</taxon>
        <taxon>Batrachia</taxon>
        <taxon>Anura</taxon>
        <taxon>Pipoidea</taxon>
        <taxon>Pipidae</taxon>
        <taxon>Pipinae</taxon>
        <taxon>Hymenochirus</taxon>
    </lineage>
</organism>
<keyword evidence="1" id="KW-0472">Membrane</keyword>
<dbReference type="EMBL" id="JAACNH010000003">
    <property type="protein sequence ID" value="KAG8449896.1"/>
    <property type="molecule type" value="Genomic_DNA"/>
</dbReference>
<sequence>MESTGVQSVAVVIVASICLMLLLLFCIIIGNLDLGTGVPLPLSKLKHLLRAHPCRTLKRQQLKKIFLPAILHFSTSPPVSVKSALQSTSQC</sequence>
<name>A0A8T2K5R7_9PIPI</name>
<comment type="caution">
    <text evidence="2">The sequence shown here is derived from an EMBL/GenBank/DDBJ whole genome shotgun (WGS) entry which is preliminary data.</text>
</comment>
<accession>A0A8T2K5R7</accession>
<evidence type="ECO:0000256" key="1">
    <source>
        <dbReference type="SAM" id="Phobius"/>
    </source>
</evidence>
<protein>
    <submittedName>
        <fullName evidence="2">Uncharacterized protein</fullName>
    </submittedName>
</protein>
<keyword evidence="3" id="KW-1185">Reference proteome</keyword>
<evidence type="ECO:0000313" key="3">
    <source>
        <dbReference type="Proteomes" id="UP000812440"/>
    </source>
</evidence>
<keyword evidence="1" id="KW-1133">Transmembrane helix</keyword>
<dbReference type="Proteomes" id="UP000812440">
    <property type="component" value="Chromosome 8_10"/>
</dbReference>
<keyword evidence="1" id="KW-0812">Transmembrane</keyword>
<gene>
    <name evidence="2" type="ORF">GDO86_016535</name>
</gene>
<proteinExistence type="predicted"/>
<evidence type="ECO:0000313" key="2">
    <source>
        <dbReference type="EMBL" id="KAG8449896.1"/>
    </source>
</evidence>
<reference evidence="2" key="1">
    <citation type="thesis" date="2020" institute="ProQuest LLC" country="789 East Eisenhower Parkway, Ann Arbor, MI, USA">
        <title>Comparative Genomics and Chromosome Evolution.</title>
        <authorList>
            <person name="Mudd A.B."/>
        </authorList>
    </citation>
    <scope>NUCLEOTIDE SEQUENCE</scope>
    <source>
        <strain evidence="2">Female2</strain>
        <tissue evidence="2">Blood</tissue>
    </source>
</reference>
<feature type="transmembrane region" description="Helical" evidence="1">
    <location>
        <begin position="6"/>
        <end position="30"/>
    </location>
</feature>